<dbReference type="CDD" id="cd02094">
    <property type="entry name" value="P-type_ATPase_Cu-like"/>
    <property type="match status" value="1"/>
</dbReference>
<evidence type="ECO:0000256" key="2">
    <source>
        <dbReference type="ARBA" id="ARBA00006024"/>
    </source>
</evidence>
<keyword evidence="10" id="KW-1278">Translocase</keyword>
<dbReference type="InterPro" id="IPR006121">
    <property type="entry name" value="HMA_dom"/>
</dbReference>
<comment type="similarity">
    <text evidence="2 14">Belongs to the cation transport ATPase (P-type) (TC 3.A.3) family. Type IB subfamily.</text>
</comment>
<dbReference type="InterPro" id="IPR001757">
    <property type="entry name" value="P_typ_ATPase"/>
</dbReference>
<keyword evidence="13 14" id="KW-0472">Membrane</keyword>
<feature type="transmembrane region" description="Helical" evidence="14">
    <location>
        <begin position="182"/>
        <end position="201"/>
    </location>
</feature>
<keyword evidence="11 14" id="KW-1133">Transmembrane helix</keyword>
<dbReference type="KEGG" id="taut:V4D30_05450"/>
<dbReference type="PRINTS" id="PR00119">
    <property type="entry name" value="CATATPASE"/>
</dbReference>
<name>A0AAU8GTQ5_9BACT</name>
<evidence type="ECO:0000256" key="7">
    <source>
        <dbReference type="ARBA" id="ARBA00022723"/>
    </source>
</evidence>
<dbReference type="Pfam" id="PF00702">
    <property type="entry name" value="Hydrolase"/>
    <property type="match status" value="1"/>
</dbReference>
<evidence type="ECO:0000256" key="5">
    <source>
        <dbReference type="ARBA" id="ARBA00022475"/>
    </source>
</evidence>
<dbReference type="GO" id="GO:0140581">
    <property type="term" value="F:P-type monovalent copper transporter activity"/>
    <property type="evidence" value="ECO:0007669"/>
    <property type="project" value="UniProtKB-EC"/>
</dbReference>
<dbReference type="GO" id="GO:0005507">
    <property type="term" value="F:copper ion binding"/>
    <property type="evidence" value="ECO:0007669"/>
    <property type="project" value="TreeGrafter"/>
</dbReference>
<dbReference type="Pfam" id="PF00122">
    <property type="entry name" value="E1-E2_ATPase"/>
    <property type="match status" value="1"/>
</dbReference>
<dbReference type="InterPro" id="IPR036163">
    <property type="entry name" value="HMA_dom_sf"/>
</dbReference>
<dbReference type="FunFam" id="3.30.70.100:FF:000005">
    <property type="entry name" value="Copper-exporting P-type ATPase A"/>
    <property type="match status" value="1"/>
</dbReference>
<feature type="transmembrane region" description="Helical" evidence="14">
    <location>
        <begin position="158"/>
        <end position="176"/>
    </location>
</feature>
<dbReference type="InterPro" id="IPR036412">
    <property type="entry name" value="HAD-like_sf"/>
</dbReference>
<feature type="transmembrane region" description="Helical" evidence="14">
    <location>
        <begin position="735"/>
        <end position="757"/>
    </location>
</feature>
<dbReference type="InterPro" id="IPR023298">
    <property type="entry name" value="ATPase_P-typ_TM_dom_sf"/>
</dbReference>
<feature type="transmembrane region" description="Helical" evidence="14">
    <location>
        <begin position="241"/>
        <end position="258"/>
    </location>
</feature>
<evidence type="ECO:0000256" key="9">
    <source>
        <dbReference type="ARBA" id="ARBA00022840"/>
    </source>
</evidence>
<dbReference type="InterPro" id="IPR008250">
    <property type="entry name" value="ATPase_P-typ_transduc_dom_A_sf"/>
</dbReference>
<feature type="transmembrane region" description="Helical" evidence="14">
    <location>
        <begin position="395"/>
        <end position="417"/>
    </location>
</feature>
<reference evidence="16" key="1">
    <citation type="submission" date="2024-01" db="EMBL/GenBank/DDBJ databases">
        <title>The first autotrophic representatives of the genus Thermodesulfovibrio.</title>
        <authorList>
            <person name="Maltseva A.I."/>
            <person name="Elcheninov A.G."/>
            <person name="Kublanov I.V."/>
            <person name="Lebedinsky A.V."/>
            <person name="Frolov E.N."/>
        </authorList>
    </citation>
    <scope>NUCLEOTIDE SEQUENCE</scope>
    <source>
        <strain evidence="16">3907-1M</strain>
    </source>
</reference>
<evidence type="ECO:0000256" key="14">
    <source>
        <dbReference type="RuleBase" id="RU362081"/>
    </source>
</evidence>
<dbReference type="NCBIfam" id="TIGR01525">
    <property type="entry name" value="ATPase-IB_hvy"/>
    <property type="match status" value="1"/>
</dbReference>
<dbReference type="Gene3D" id="3.40.50.1000">
    <property type="entry name" value="HAD superfamily/HAD-like"/>
    <property type="match status" value="1"/>
</dbReference>
<gene>
    <name evidence="16" type="ORF">V4D30_05450</name>
</gene>
<sequence length="789" mass="85857">MNKTVEIPIKGMTCAACAQAVSRALSKVEGVISAEVNLLTEKAKIEATDRVDIHRLISIVRATGYDIGQSSLYLQITELDSDTARLIEEKLSQIEGMVDVKTDVVSKNAVLSYIPTIVDEEKILSIVKSLGIKAKKYADTVSAFEEKKKEFERLKRDFLISFIFALPVFLGSMFHIPVLREGFVQLVLTTPVQFITGWRFHRLAFTALRHGTANMNSLVSLGTNAAYFYSLAMLVFGHEVAHLYFETSAVIITLILFGRTLEERAKTKTSDAIQKLIQMQPKTALVLRDGKETEIPIEEVKIGDLVVVRQSEKIPVDGVITAGSCSIDESMITGEPIPVDKNAGDKVIGGTIVLSGVIKVEAKAVGKESLLSQIIKLIQEAQTGKPPVQRLADKISAIFVPAVLSVAIITFALWMIFGKDTSMALSNAIAVLIIACPCALGLATPTAIMVSTGMAASMGILMRNVEKLEEVNKIQILFTDKTGTLTQGKPEVNRVQYFDMPENEVLRVVGSAEKYSEHPLARAILRHCMRQGVNLEEPVEFQVVAGGGVSAKVRDSKGMERNVLIGSGKLIEKNKIPLPETSPDTATTVYASVDGKVQAVFYITDPVREETPETIKELKKMGIEIVILTGDNPLTARAISEKLEIDHYFAGLLPDEKAKIVRKYRVEERKIVGMIGDGINDAPALAEANIGIAMGGGTDIAVHTADVTLMRGGLKGVPSLIKLSKLTLKTIKENLFWAFIYNVIGIPVAAGVLYLFGGPLLNPMLASLAMSLSSVSVVSNSLRLRRRKI</sequence>
<dbReference type="AlphaFoldDB" id="A0AAU8GTQ5"/>
<evidence type="ECO:0000256" key="1">
    <source>
        <dbReference type="ARBA" id="ARBA00004651"/>
    </source>
</evidence>
<dbReference type="EMBL" id="CP144373">
    <property type="protein sequence ID" value="XCH45778.1"/>
    <property type="molecule type" value="Genomic_DNA"/>
</dbReference>
<keyword evidence="7 14" id="KW-0479">Metal-binding</keyword>
<dbReference type="PRINTS" id="PR00943">
    <property type="entry name" value="CUATPASE"/>
</dbReference>
<dbReference type="GO" id="GO:0005886">
    <property type="term" value="C:plasma membrane"/>
    <property type="evidence" value="ECO:0007669"/>
    <property type="project" value="UniProtKB-SubCell"/>
</dbReference>
<evidence type="ECO:0000256" key="4">
    <source>
        <dbReference type="ARBA" id="ARBA00022448"/>
    </source>
</evidence>
<dbReference type="PANTHER" id="PTHR43520">
    <property type="entry name" value="ATP7, ISOFORM B"/>
    <property type="match status" value="1"/>
</dbReference>
<dbReference type="GO" id="GO:0016887">
    <property type="term" value="F:ATP hydrolysis activity"/>
    <property type="evidence" value="ECO:0007669"/>
    <property type="project" value="InterPro"/>
</dbReference>
<evidence type="ECO:0000313" key="16">
    <source>
        <dbReference type="EMBL" id="XCH45778.1"/>
    </source>
</evidence>
<keyword evidence="8 14" id="KW-0547">Nucleotide-binding</keyword>
<dbReference type="CDD" id="cd00371">
    <property type="entry name" value="HMA"/>
    <property type="match status" value="1"/>
</dbReference>
<keyword evidence="5 14" id="KW-1003">Cell membrane</keyword>
<dbReference type="GO" id="GO:0055070">
    <property type="term" value="P:copper ion homeostasis"/>
    <property type="evidence" value="ECO:0007669"/>
    <property type="project" value="TreeGrafter"/>
</dbReference>
<evidence type="ECO:0000256" key="13">
    <source>
        <dbReference type="ARBA" id="ARBA00023136"/>
    </source>
</evidence>
<dbReference type="NCBIfam" id="TIGR01511">
    <property type="entry name" value="ATPase-IB1_Cu"/>
    <property type="match status" value="1"/>
</dbReference>
<feature type="domain" description="HMA" evidence="15">
    <location>
        <begin position="3"/>
        <end position="68"/>
    </location>
</feature>
<dbReference type="Gene3D" id="3.30.70.100">
    <property type="match status" value="2"/>
</dbReference>
<dbReference type="SUPFAM" id="SSF56784">
    <property type="entry name" value="HAD-like"/>
    <property type="match status" value="1"/>
</dbReference>
<dbReference type="PANTHER" id="PTHR43520:SF8">
    <property type="entry name" value="P-TYPE CU(+) TRANSPORTER"/>
    <property type="match status" value="1"/>
</dbReference>
<dbReference type="RefSeq" id="WP_353683320.1">
    <property type="nucleotide sequence ID" value="NZ_CP144373.1"/>
</dbReference>
<protein>
    <recommendedName>
        <fullName evidence="3">P-type Cu(+) transporter</fullName>
        <ecNumber evidence="3">7.2.2.8</ecNumber>
    </recommendedName>
</protein>
<dbReference type="SUPFAM" id="SSF81665">
    <property type="entry name" value="Calcium ATPase, transmembrane domain M"/>
    <property type="match status" value="1"/>
</dbReference>
<keyword evidence="12" id="KW-0406">Ion transport</keyword>
<keyword evidence="4" id="KW-0813">Transport</keyword>
<keyword evidence="6 14" id="KW-0812">Transmembrane</keyword>
<organism evidence="16">
    <name type="scientific">Thermodesulfovibrio autotrophicus</name>
    <dbReference type="NCBI Taxonomy" id="3118333"/>
    <lineage>
        <taxon>Bacteria</taxon>
        <taxon>Pseudomonadati</taxon>
        <taxon>Nitrospirota</taxon>
        <taxon>Thermodesulfovibrionia</taxon>
        <taxon>Thermodesulfovibrionales</taxon>
        <taxon>Thermodesulfovibrionaceae</taxon>
        <taxon>Thermodesulfovibrio</taxon>
    </lineage>
</organism>
<dbReference type="PROSITE" id="PS01229">
    <property type="entry name" value="COF_2"/>
    <property type="match status" value="1"/>
</dbReference>
<dbReference type="GO" id="GO:0005524">
    <property type="term" value="F:ATP binding"/>
    <property type="evidence" value="ECO:0007669"/>
    <property type="project" value="UniProtKB-UniRule"/>
</dbReference>
<dbReference type="Gene3D" id="2.70.150.10">
    <property type="entry name" value="Calcium-transporting ATPase, cytoplasmic transduction domain A"/>
    <property type="match status" value="1"/>
</dbReference>
<dbReference type="Gene3D" id="3.40.1110.10">
    <property type="entry name" value="Calcium-transporting ATPase, cytoplasmic domain N"/>
    <property type="match status" value="1"/>
</dbReference>
<dbReference type="SFLD" id="SFLDS00003">
    <property type="entry name" value="Haloacid_Dehalogenase"/>
    <property type="match status" value="1"/>
</dbReference>
<dbReference type="GO" id="GO:0043682">
    <property type="term" value="F:P-type divalent copper transporter activity"/>
    <property type="evidence" value="ECO:0007669"/>
    <property type="project" value="TreeGrafter"/>
</dbReference>
<feature type="transmembrane region" description="Helical" evidence="14">
    <location>
        <begin position="429"/>
        <end position="456"/>
    </location>
</feature>
<dbReference type="GO" id="GO:0060003">
    <property type="term" value="P:copper ion export"/>
    <property type="evidence" value="ECO:0007669"/>
    <property type="project" value="UniProtKB-ARBA"/>
</dbReference>
<dbReference type="Pfam" id="PF00403">
    <property type="entry name" value="HMA"/>
    <property type="match status" value="1"/>
</dbReference>
<evidence type="ECO:0000259" key="15">
    <source>
        <dbReference type="PROSITE" id="PS50846"/>
    </source>
</evidence>
<dbReference type="InterPro" id="IPR023299">
    <property type="entry name" value="ATPase_P-typ_cyto_dom_N"/>
</dbReference>
<dbReference type="PROSITE" id="PS01047">
    <property type="entry name" value="HMA_1"/>
    <property type="match status" value="1"/>
</dbReference>
<dbReference type="InterPro" id="IPR059000">
    <property type="entry name" value="ATPase_P-type_domA"/>
</dbReference>
<dbReference type="InterPro" id="IPR027256">
    <property type="entry name" value="P-typ_ATPase_IB"/>
</dbReference>
<dbReference type="PROSITE" id="PS00154">
    <property type="entry name" value="ATPASE_E1_E2"/>
    <property type="match status" value="1"/>
</dbReference>
<feature type="transmembrane region" description="Helical" evidence="14">
    <location>
        <begin position="213"/>
        <end position="235"/>
    </location>
</feature>
<dbReference type="SFLD" id="SFLDF00027">
    <property type="entry name" value="p-type_atpase"/>
    <property type="match status" value="1"/>
</dbReference>
<evidence type="ECO:0000256" key="10">
    <source>
        <dbReference type="ARBA" id="ARBA00022967"/>
    </source>
</evidence>
<dbReference type="InterPro" id="IPR044492">
    <property type="entry name" value="P_typ_ATPase_HD_dom"/>
</dbReference>
<comment type="subcellular location">
    <subcellularLocation>
        <location evidence="1">Cell membrane</location>
        <topology evidence="1">Multi-pass membrane protein</topology>
    </subcellularLocation>
</comment>
<accession>A0AAU8GTQ5</accession>
<dbReference type="SUPFAM" id="SSF55008">
    <property type="entry name" value="HMA, heavy metal-associated domain"/>
    <property type="match status" value="2"/>
</dbReference>
<dbReference type="InterPro" id="IPR023214">
    <property type="entry name" value="HAD_sf"/>
</dbReference>
<keyword evidence="9 14" id="KW-0067">ATP-binding</keyword>
<feature type="transmembrane region" description="Helical" evidence="14">
    <location>
        <begin position="763"/>
        <end position="782"/>
    </location>
</feature>
<evidence type="ECO:0000256" key="3">
    <source>
        <dbReference type="ARBA" id="ARBA00012517"/>
    </source>
</evidence>
<dbReference type="PROSITE" id="PS50846">
    <property type="entry name" value="HMA_2"/>
    <property type="match status" value="1"/>
</dbReference>
<evidence type="ECO:0000256" key="6">
    <source>
        <dbReference type="ARBA" id="ARBA00022692"/>
    </source>
</evidence>
<evidence type="ECO:0000256" key="11">
    <source>
        <dbReference type="ARBA" id="ARBA00022989"/>
    </source>
</evidence>
<dbReference type="EC" id="7.2.2.8" evidence="3"/>
<dbReference type="SFLD" id="SFLDG00002">
    <property type="entry name" value="C1.7:_P-type_atpase_like"/>
    <property type="match status" value="1"/>
</dbReference>
<dbReference type="NCBIfam" id="TIGR01494">
    <property type="entry name" value="ATPase_P-type"/>
    <property type="match status" value="1"/>
</dbReference>
<proteinExistence type="inferred from homology"/>
<dbReference type="SUPFAM" id="SSF81653">
    <property type="entry name" value="Calcium ATPase, transduction domain A"/>
    <property type="match status" value="1"/>
</dbReference>
<dbReference type="InterPro" id="IPR018303">
    <property type="entry name" value="ATPase_P-typ_P_site"/>
</dbReference>
<dbReference type="InterPro" id="IPR017969">
    <property type="entry name" value="Heavy-metal-associated_CS"/>
</dbReference>
<evidence type="ECO:0000256" key="8">
    <source>
        <dbReference type="ARBA" id="ARBA00022741"/>
    </source>
</evidence>
<evidence type="ECO:0000256" key="12">
    <source>
        <dbReference type="ARBA" id="ARBA00023065"/>
    </source>
</evidence>
<dbReference type="FunFam" id="2.70.150.10:FF:000020">
    <property type="entry name" value="Copper-exporting P-type ATPase A"/>
    <property type="match status" value="1"/>
</dbReference>